<evidence type="ECO:0000313" key="2">
    <source>
        <dbReference type="Proteomes" id="UP000327439"/>
    </source>
</evidence>
<organism evidence="1 2">
    <name type="scientific">Gossypium barbadense</name>
    <name type="common">Sea Island cotton</name>
    <name type="synonym">Hibiscus barbadensis</name>
    <dbReference type="NCBI Taxonomy" id="3634"/>
    <lineage>
        <taxon>Eukaryota</taxon>
        <taxon>Viridiplantae</taxon>
        <taxon>Streptophyta</taxon>
        <taxon>Embryophyta</taxon>
        <taxon>Tracheophyta</taxon>
        <taxon>Spermatophyta</taxon>
        <taxon>Magnoliopsida</taxon>
        <taxon>eudicotyledons</taxon>
        <taxon>Gunneridae</taxon>
        <taxon>Pentapetalae</taxon>
        <taxon>rosids</taxon>
        <taxon>malvids</taxon>
        <taxon>Malvales</taxon>
        <taxon>Malvaceae</taxon>
        <taxon>Malvoideae</taxon>
        <taxon>Gossypium</taxon>
    </lineage>
</organism>
<evidence type="ECO:0000313" key="1">
    <source>
        <dbReference type="EMBL" id="KAB2093302.1"/>
    </source>
</evidence>
<dbReference type="AlphaFoldDB" id="A0A5J5WNB3"/>
<gene>
    <name evidence="1" type="ORF">ES319_A02G087700v1</name>
</gene>
<dbReference type="GO" id="GO:0005829">
    <property type="term" value="C:cytosol"/>
    <property type="evidence" value="ECO:0007669"/>
    <property type="project" value="GOC"/>
</dbReference>
<protein>
    <submittedName>
        <fullName evidence="1">Uncharacterized protein</fullName>
    </submittedName>
</protein>
<dbReference type="Pfam" id="PF03635">
    <property type="entry name" value="Vps35"/>
    <property type="match status" value="1"/>
</dbReference>
<dbReference type="GO" id="GO:0030906">
    <property type="term" value="C:retromer, cargo-selective complex"/>
    <property type="evidence" value="ECO:0007669"/>
    <property type="project" value="InterPro"/>
</dbReference>
<dbReference type="Proteomes" id="UP000327439">
    <property type="component" value="Chromosome A02"/>
</dbReference>
<dbReference type="GO" id="GO:0042147">
    <property type="term" value="P:retrograde transport, endosome to Golgi"/>
    <property type="evidence" value="ECO:0007669"/>
    <property type="project" value="InterPro"/>
</dbReference>
<dbReference type="GO" id="GO:0015031">
    <property type="term" value="P:protein transport"/>
    <property type="evidence" value="ECO:0007669"/>
    <property type="project" value="InterPro"/>
</dbReference>
<sequence length="34" mass="4128">MKVDTMMDAVEFILENFTELNKLWVRMQLEVCYS</sequence>
<dbReference type="InterPro" id="IPR005378">
    <property type="entry name" value="Vps35"/>
</dbReference>
<dbReference type="EMBL" id="CM018203">
    <property type="protein sequence ID" value="KAB2093302.1"/>
    <property type="molecule type" value="Genomic_DNA"/>
</dbReference>
<keyword evidence="2" id="KW-1185">Reference proteome</keyword>
<name>A0A5J5WNB3_GOSBA</name>
<proteinExistence type="predicted"/>
<reference evidence="2" key="1">
    <citation type="journal article" date="2020" name="Nat. Genet.">
        <title>Genomic diversifications of five Gossypium allopolyploid species and their impact on cotton improvement.</title>
        <authorList>
            <person name="Chen Z.J."/>
            <person name="Sreedasyam A."/>
            <person name="Ando A."/>
            <person name="Song Q."/>
            <person name="De Santiago L.M."/>
            <person name="Hulse-Kemp A.M."/>
            <person name="Ding M."/>
            <person name="Ye W."/>
            <person name="Kirkbride R.C."/>
            <person name="Jenkins J."/>
            <person name="Plott C."/>
            <person name="Lovell J."/>
            <person name="Lin Y.M."/>
            <person name="Vaughn R."/>
            <person name="Liu B."/>
            <person name="Simpson S."/>
            <person name="Scheffler B.E."/>
            <person name="Wen L."/>
            <person name="Saski C.A."/>
            <person name="Grover C.E."/>
            <person name="Hu G."/>
            <person name="Conover J.L."/>
            <person name="Carlson J.W."/>
            <person name="Shu S."/>
            <person name="Boston L.B."/>
            <person name="Williams M."/>
            <person name="Peterson D.G."/>
            <person name="McGee K."/>
            <person name="Jones D.C."/>
            <person name="Wendel J.F."/>
            <person name="Stelly D.M."/>
            <person name="Grimwood J."/>
            <person name="Schmutz J."/>
        </authorList>
    </citation>
    <scope>NUCLEOTIDE SEQUENCE [LARGE SCALE GENOMIC DNA]</scope>
    <source>
        <strain evidence="2">cv. 3-79</strain>
    </source>
</reference>
<accession>A0A5J5WNB3</accession>
<dbReference type="OrthoDB" id="1747751at2759"/>